<dbReference type="InterPro" id="IPR027417">
    <property type="entry name" value="P-loop_NTPase"/>
</dbReference>
<dbReference type="Pfam" id="PF14484">
    <property type="entry name" value="FISNA"/>
    <property type="match status" value="1"/>
</dbReference>
<dbReference type="STRING" id="56723.ENSLBEP00000037435"/>
<dbReference type="InterPro" id="IPR041075">
    <property type="entry name" value="NOD1/2_WH"/>
</dbReference>
<feature type="compositionally biased region" description="Polar residues" evidence="7">
    <location>
        <begin position="1"/>
        <end position="11"/>
    </location>
</feature>
<sequence length="802" mass="92151">MDPDTEVQSFFRQEDDKEDDKEDDEEEKKKWKRPSSSYGSMKSDSDDMEEEDEEEGEYEEVEYKDEVAEACPPPCPLAPPDFPSPQGTGLQIIRSESPETLYTMTTQLTKPPGAVVIETRSSDLEGCSEADDEEEDMDEILVNHSPEPPELVEVDDTMQTDENSQLGRLHPEQDLPHIFKSIQDTVTDLTKEELFKFKMGIYQWQSSTSSITMTHVMEGDILDFVDRLIEILGVDRSLMHTISALESINKKEAAEALRNKCKRALYRYHLKQYLIRKHHVIREGVVRAGKQNLLDTIYVEPQISTCGYGGVDPTHELRLHSPSPLQVPSSDTFVSLNDLFRLQKEGGSPVRTVMTTGIPGIGMSVSVGKFSLDWAEQRANKDLQFVIKLSFRMFWLLRNKNPPPMMSVMEVIENHHPECKDMKYLEEDGCKFLIIMDCFDCYQTSLDWENAPVVNDNNTQTHPDVMIVNIIRGTLLRGARVWILGRRAAVSQIPSKFIDLVTEIQGFSDDMKDDFLKKRFSDPELSAKIVAHYKRLPTLAMLARQPFVCWMVATVFERCFRYQGYGVHPPRLTPFYVSILIVQTNRRLQFYCGKAENELKWFDEDRNMLKKIGKMAFKMLERNTSVFFEEDVQECDLKLMEVTVFSGLCAELPTAASDGRRTYCFIHLTFQEFMAALYVFTMFRTESKNILESAGVHMPKIFASKDQAKSAAALVHCALMRTLNSPLGHYDMFLRFLCGILSPDCHHNQLSRFLYHYNAPKLGGLDEVRQLLEQTIQNVEGNNRDRLENLKECLREMTQEDE</sequence>
<evidence type="ECO:0000256" key="7">
    <source>
        <dbReference type="SAM" id="MobiDB-lite"/>
    </source>
</evidence>
<keyword evidence="3" id="KW-0433">Leucine-rich repeat</keyword>
<dbReference type="Ensembl" id="ENSLBET00000038986.1">
    <property type="protein sequence ID" value="ENSLBEP00000037435.1"/>
    <property type="gene ID" value="ENSLBEG00000027945.1"/>
</dbReference>
<dbReference type="PROSITE" id="PS50824">
    <property type="entry name" value="DAPIN"/>
    <property type="match status" value="1"/>
</dbReference>
<evidence type="ECO:0000256" key="5">
    <source>
        <dbReference type="ARBA" id="ARBA00022741"/>
    </source>
</evidence>
<dbReference type="GO" id="GO:0005737">
    <property type="term" value="C:cytoplasm"/>
    <property type="evidence" value="ECO:0007669"/>
    <property type="project" value="UniProtKB-SubCell"/>
</dbReference>
<evidence type="ECO:0000256" key="3">
    <source>
        <dbReference type="ARBA" id="ARBA00022614"/>
    </source>
</evidence>
<dbReference type="Pfam" id="PF05729">
    <property type="entry name" value="NACHT"/>
    <property type="match status" value="1"/>
</dbReference>
<evidence type="ECO:0000313" key="10">
    <source>
        <dbReference type="Proteomes" id="UP000261660"/>
    </source>
</evidence>
<dbReference type="SMART" id="SM01288">
    <property type="entry name" value="FISNA"/>
    <property type="match status" value="1"/>
</dbReference>
<keyword evidence="4" id="KW-0677">Repeat</keyword>
<feature type="domain" description="Pyrin" evidence="8">
    <location>
        <begin position="182"/>
        <end position="263"/>
    </location>
</feature>
<evidence type="ECO:0000313" key="9">
    <source>
        <dbReference type="Ensembl" id="ENSLBEP00000037435.1"/>
    </source>
</evidence>
<proteinExistence type="predicted"/>
<dbReference type="Pfam" id="PF17779">
    <property type="entry name" value="WHD_NOD2"/>
    <property type="match status" value="1"/>
</dbReference>
<reference evidence="9" key="2">
    <citation type="submission" date="2025-09" db="UniProtKB">
        <authorList>
            <consortium name="Ensembl"/>
        </authorList>
    </citation>
    <scope>IDENTIFICATION</scope>
</reference>
<feature type="compositionally biased region" description="Acidic residues" evidence="7">
    <location>
        <begin position="16"/>
        <end position="26"/>
    </location>
</feature>
<dbReference type="InterPro" id="IPR007111">
    <property type="entry name" value="NACHT_NTPase"/>
</dbReference>
<keyword evidence="5" id="KW-0547">Nucleotide-binding</keyword>
<keyword evidence="2" id="KW-0963">Cytoplasm</keyword>
<dbReference type="AlphaFoldDB" id="A0A3Q3NPM9"/>
<dbReference type="InterPro" id="IPR011029">
    <property type="entry name" value="DEATH-like_dom_sf"/>
</dbReference>
<feature type="region of interest" description="Disordered" evidence="7">
    <location>
        <begin position="1"/>
        <end position="89"/>
    </location>
</feature>
<keyword evidence="6" id="KW-0067">ATP-binding</keyword>
<reference evidence="9" key="1">
    <citation type="submission" date="2025-08" db="UniProtKB">
        <authorList>
            <consortium name="Ensembl"/>
        </authorList>
    </citation>
    <scope>IDENTIFICATION</scope>
</reference>
<dbReference type="SMART" id="SM01289">
    <property type="entry name" value="PYRIN"/>
    <property type="match status" value="1"/>
</dbReference>
<evidence type="ECO:0000256" key="6">
    <source>
        <dbReference type="ARBA" id="ARBA00022840"/>
    </source>
</evidence>
<evidence type="ECO:0000256" key="2">
    <source>
        <dbReference type="ARBA" id="ARBA00022490"/>
    </source>
</evidence>
<dbReference type="Pfam" id="PF17776">
    <property type="entry name" value="NLRC4_HD2"/>
    <property type="match status" value="1"/>
</dbReference>
<dbReference type="InParanoid" id="A0A3Q3NPM9"/>
<keyword evidence="10" id="KW-1185">Reference proteome</keyword>
<dbReference type="GO" id="GO:0005524">
    <property type="term" value="F:ATP binding"/>
    <property type="evidence" value="ECO:0007669"/>
    <property type="project" value="UniProtKB-KW"/>
</dbReference>
<evidence type="ECO:0000256" key="4">
    <source>
        <dbReference type="ARBA" id="ARBA00022737"/>
    </source>
</evidence>
<dbReference type="SUPFAM" id="SSF47986">
    <property type="entry name" value="DEATH domain"/>
    <property type="match status" value="1"/>
</dbReference>
<name>A0A3Q3NPM9_9LABR</name>
<accession>A0A3Q3NPM9</accession>
<feature type="compositionally biased region" description="Pro residues" evidence="7">
    <location>
        <begin position="71"/>
        <end position="83"/>
    </location>
</feature>
<dbReference type="Pfam" id="PF02758">
    <property type="entry name" value="PYRIN"/>
    <property type="match status" value="1"/>
</dbReference>
<dbReference type="InterPro" id="IPR051261">
    <property type="entry name" value="NLR"/>
</dbReference>
<dbReference type="PANTHER" id="PTHR24106">
    <property type="entry name" value="NACHT, LRR AND CARD DOMAINS-CONTAINING"/>
    <property type="match status" value="1"/>
</dbReference>
<dbReference type="GeneTree" id="ENSGT01150000286911"/>
<feature type="compositionally biased region" description="Acidic residues" evidence="7">
    <location>
        <begin position="46"/>
        <end position="63"/>
    </location>
</feature>
<dbReference type="Gene3D" id="1.10.533.10">
    <property type="entry name" value="Death Domain, Fas"/>
    <property type="match status" value="1"/>
</dbReference>
<evidence type="ECO:0000256" key="1">
    <source>
        <dbReference type="ARBA" id="ARBA00004496"/>
    </source>
</evidence>
<organism evidence="9 10">
    <name type="scientific">Labrus bergylta</name>
    <name type="common">ballan wrasse</name>
    <dbReference type="NCBI Taxonomy" id="56723"/>
    <lineage>
        <taxon>Eukaryota</taxon>
        <taxon>Metazoa</taxon>
        <taxon>Chordata</taxon>
        <taxon>Craniata</taxon>
        <taxon>Vertebrata</taxon>
        <taxon>Euteleostomi</taxon>
        <taxon>Actinopterygii</taxon>
        <taxon>Neopterygii</taxon>
        <taxon>Teleostei</taxon>
        <taxon>Neoteleostei</taxon>
        <taxon>Acanthomorphata</taxon>
        <taxon>Eupercaria</taxon>
        <taxon>Labriformes</taxon>
        <taxon>Labridae</taxon>
        <taxon>Labrus</taxon>
    </lineage>
</organism>
<dbReference type="FunCoup" id="A0A3Q3NPM9">
    <property type="interactions" value="126"/>
</dbReference>
<protein>
    <submittedName>
        <fullName evidence="9">NLR family, CARD domain containing 3-like</fullName>
    </submittedName>
</protein>
<dbReference type="OrthoDB" id="120976at2759"/>
<dbReference type="Gene3D" id="3.40.50.300">
    <property type="entry name" value="P-loop containing nucleotide triphosphate hydrolases"/>
    <property type="match status" value="1"/>
</dbReference>
<evidence type="ECO:0000259" key="8">
    <source>
        <dbReference type="PROSITE" id="PS50824"/>
    </source>
</evidence>
<dbReference type="InterPro" id="IPR004020">
    <property type="entry name" value="DAPIN"/>
</dbReference>
<dbReference type="InterPro" id="IPR029495">
    <property type="entry name" value="NACHT-assoc"/>
</dbReference>
<comment type="subcellular location">
    <subcellularLocation>
        <location evidence="1">Cytoplasm</location>
    </subcellularLocation>
</comment>
<dbReference type="InterPro" id="IPR041267">
    <property type="entry name" value="NLRP_HD2"/>
</dbReference>
<dbReference type="Proteomes" id="UP000261660">
    <property type="component" value="Unplaced"/>
</dbReference>